<proteinExistence type="predicted"/>
<feature type="region of interest" description="Disordered" evidence="2">
    <location>
        <begin position="268"/>
        <end position="293"/>
    </location>
</feature>
<evidence type="ECO:0000313" key="4">
    <source>
        <dbReference type="Proteomes" id="UP000193719"/>
    </source>
</evidence>
<name>A0A1Y1VN70_9FUNG</name>
<dbReference type="OrthoDB" id="2160881at2759"/>
<feature type="coiled-coil region" evidence="1">
    <location>
        <begin position="10"/>
        <end position="41"/>
    </location>
</feature>
<feature type="compositionally biased region" description="Low complexity" evidence="2">
    <location>
        <begin position="274"/>
        <end position="287"/>
    </location>
</feature>
<feature type="coiled-coil region" evidence="1">
    <location>
        <begin position="797"/>
        <end position="1268"/>
    </location>
</feature>
<dbReference type="PANTHER" id="PTHR23159:SF31">
    <property type="entry name" value="CENTROSOME-ASSOCIATED PROTEIN CEP250 ISOFORM X1"/>
    <property type="match status" value="1"/>
</dbReference>
<keyword evidence="4" id="KW-1185">Reference proteome</keyword>
<sequence length="1765" mass="206524">MEIAYFKEKLDKEEKENIFLIDEKNELINNLTIEKEKFNDLKLTIEMVKSERDLLADELSKIIPQFEKLKEVEENFHLKQIEFENSKLKSEENINNGISQSLEYMNLLKDFKKQLEIKANLIDEANPTGKIEVITESIKELDENYALQFRDMTDKINLLVNECNTMKQELDSKDQIILSKDKSIQEEIEKNKQYENTIEFLNNKITYYSNTLESDSTNKSLSFSQTNKCAAKYIEYLENAFVENKKFTNNIVLHYGFFDKMKHSEDIKYESSNDDSGSNSNSNNNTKSSKDILSTNMNTSSISEFQKIINDKDLEIQSLNKKLNVLLHQKEMFANSEDTNNTNSDYSNNIVENGRLYTENSNLIQSDNNNNNTKELEELRMQITKLKEALDAKTNLIMEFSDIEKNNTDESFVIYENGNRHPEIMSDPSKQTIEQSTSSILKKPESDSSTDLENNLKNKEFLLDKEDFYKIKNIILEIQNDNKEREDQIEDLIEKMKIFIKDINTNSYTIEDISNFLKQYIENVNSIYELTKIYNFQFDSFISSTPEHVDKSTTFSNGPFIKCDSNEINSSFIKKPIFVDAKIQTSEESILKIDSYSQTNNENINFKESPIISNDVSISDQQSNRENDSYLNKQCYLDKKFYKLLNTLNKLLEGESKKSKIIKNACQKKMNKNKNILSLTKKDSDKLMTELNKLLQIQNKIKDYLNKHMKDLRLINHNDGDSELISNTTTSENIDSLDVSSFNFDDTINKESNENLKLLARLDDVIKSLNLSNEIKGKLEEKTKGLLRLWKFEMNKYNELFNKYENLKKSFDNLKSKSLDEKKSMKDVIDKYKNLLKENTNVENDLKNKNKVLNDQNIKLTKKIEKLIIELKNKKNREDEILQYKKNNLIYKIDNLSKNLNNLNNDALSNDYFDKKKVSSIINENSNLLSKNQELEGKLKETEYELENTKRNVKNEINNMNGTIKNLTKIKETLENNNNRLQNEVNDLQKLLLKLKDNSNNELVKMLEDETERLTNELNQAKELLTKERSRSNSELEKLKQIYEIRYNRLNDEKNIFKREVDQIKDDKREFEIEIEKHKSIKNDLLNKIEQLNENYNKTKKFYDRRLEEYNKRMMKLNDIEKKNSEYETNEDQIKTLTDRLEESEKIIKDLNCQLEKITDEKGKIYMELTSQLNKINKEIVNQNKKIQSLNREKSKDQKEIEHFKTNIQKLTNEKQTIKKELDLLLIKQKQNNNLKIKSINQNNEDLISLLKAEISKLKIKVIQLKNQKNTDPLYNKNYLISIISIFFYKIKIANKEKEILKKQISYIKSCNENAKNKKHIKHVEKRAYSSLKRVVNAIIFINRTKKSIIKWKFIKNISPMFFNNYILSYKYISSHINNIIAYRNKIQTNLNKINNTTKKSSNSSTIYGSNNDDDTSISEFSEIKATSIPTEDTRQIVSSKYTTDTINNNINSNDNNSSTILKVKNNNSKNKNNYPFKPQLIDKNLTIEKAKEEIQKIRHDLTNPELNSEWESKSESKSEIELVNHINNNKPAVYELLNTIHDNLNKIKYNYCNDDDHSSLLKNKSIDLYTPSIQSDSNDTLTTSYDISTNFLIDSNQQQSLSDEIYSTNTPKKKFKERKMEGNTFTNNLYDISELSNISDMSIFTNEKSSLESDFSFENISTSLSYNDSSDDYLEGTNKVEKNNEGEKQTKQNKKPHKNLKNLENNDPLNITKLTSYNSNDSETSNLFSSYDSEYSTPQTEDEYGNKNFAFSSNLSTVTSSSFL</sequence>
<reference evidence="3 4" key="1">
    <citation type="submission" date="2016-08" db="EMBL/GenBank/DDBJ databases">
        <title>Genomes of anaerobic fungi encode conserved fungal cellulosomes for biomass hydrolysis.</title>
        <authorList>
            <consortium name="DOE Joint Genome Institute"/>
            <person name="Haitjema C.H."/>
            <person name="Gilmore S.P."/>
            <person name="Henske J.K."/>
            <person name="Solomon K.V."/>
            <person name="De Groot R."/>
            <person name="Kuo A."/>
            <person name="Mondo S.J."/>
            <person name="Salamov A.A."/>
            <person name="Labutti K."/>
            <person name="Zhao Z."/>
            <person name="Chiniquy J."/>
            <person name="Barry K."/>
            <person name="Brewer H.M."/>
            <person name="Purvine S.O."/>
            <person name="Wright A.T."/>
            <person name="Boxma B."/>
            <person name="Van Alen T."/>
            <person name="Hackstein J.H."/>
            <person name="Baker S.E."/>
            <person name="Grigoriev I.V."/>
            <person name="O'Malley M.A."/>
        </authorList>
    </citation>
    <scope>NUCLEOTIDE SEQUENCE [LARGE SCALE GENOMIC DNA]</scope>
    <source>
        <strain evidence="4">finn</strain>
    </source>
</reference>
<keyword evidence="1" id="KW-0175">Coiled coil</keyword>
<feature type="region of interest" description="Disordered" evidence="2">
    <location>
        <begin position="421"/>
        <end position="452"/>
    </location>
</feature>
<accession>A0A1Y1VN70</accession>
<evidence type="ECO:0000256" key="1">
    <source>
        <dbReference type="SAM" id="Coils"/>
    </source>
</evidence>
<evidence type="ECO:0000313" key="3">
    <source>
        <dbReference type="EMBL" id="ORX60855.1"/>
    </source>
</evidence>
<dbReference type="STRING" id="1754191.A0A1Y1VN70"/>
<feature type="compositionally biased region" description="Basic residues" evidence="2">
    <location>
        <begin position="1692"/>
        <end position="1701"/>
    </location>
</feature>
<gene>
    <name evidence="3" type="ORF">BCR36DRAFT_314744</name>
</gene>
<organism evidence="3 4">
    <name type="scientific">Piromyces finnis</name>
    <dbReference type="NCBI Taxonomy" id="1754191"/>
    <lineage>
        <taxon>Eukaryota</taxon>
        <taxon>Fungi</taxon>
        <taxon>Fungi incertae sedis</taxon>
        <taxon>Chytridiomycota</taxon>
        <taxon>Chytridiomycota incertae sedis</taxon>
        <taxon>Neocallimastigomycetes</taxon>
        <taxon>Neocallimastigales</taxon>
        <taxon>Neocallimastigaceae</taxon>
        <taxon>Piromyces</taxon>
    </lineage>
</organism>
<comment type="caution">
    <text evidence="3">The sequence shown here is derived from an EMBL/GenBank/DDBJ whole genome shotgun (WGS) entry which is preliminary data.</text>
</comment>
<dbReference type="Proteomes" id="UP000193719">
    <property type="component" value="Unassembled WGS sequence"/>
</dbReference>
<dbReference type="PANTHER" id="PTHR23159">
    <property type="entry name" value="CENTROSOMAL PROTEIN 2"/>
    <property type="match status" value="1"/>
</dbReference>
<protein>
    <submittedName>
        <fullName evidence="3">Uncharacterized protein</fullName>
    </submittedName>
</protein>
<dbReference type="EMBL" id="MCFH01000001">
    <property type="protein sequence ID" value="ORX60855.1"/>
    <property type="molecule type" value="Genomic_DNA"/>
</dbReference>
<evidence type="ECO:0000256" key="2">
    <source>
        <dbReference type="SAM" id="MobiDB-lite"/>
    </source>
</evidence>
<feature type="compositionally biased region" description="Polar residues" evidence="2">
    <location>
        <begin position="428"/>
        <end position="440"/>
    </location>
</feature>
<feature type="region of interest" description="Disordered" evidence="2">
    <location>
        <begin position="1684"/>
        <end position="1746"/>
    </location>
</feature>
<feature type="coiled-coil region" evidence="1">
    <location>
        <begin position="369"/>
        <end position="396"/>
    </location>
</feature>
<reference evidence="3 4" key="2">
    <citation type="submission" date="2016-08" db="EMBL/GenBank/DDBJ databases">
        <title>Pervasive Adenine N6-methylation of Active Genes in Fungi.</title>
        <authorList>
            <consortium name="DOE Joint Genome Institute"/>
            <person name="Mondo S.J."/>
            <person name="Dannebaum R.O."/>
            <person name="Kuo R.C."/>
            <person name="Labutti K."/>
            <person name="Haridas S."/>
            <person name="Kuo A."/>
            <person name="Salamov A."/>
            <person name="Ahrendt S.R."/>
            <person name="Lipzen A."/>
            <person name="Sullivan W."/>
            <person name="Andreopoulos W.B."/>
            <person name="Clum A."/>
            <person name="Lindquist E."/>
            <person name="Daum C."/>
            <person name="Ramamoorthy G.K."/>
            <person name="Gryganskyi A."/>
            <person name="Culley D."/>
            <person name="Magnuson J.K."/>
            <person name="James T.Y."/>
            <person name="O'Malley M.A."/>
            <person name="Stajich J.E."/>
            <person name="Spatafora J.W."/>
            <person name="Visel A."/>
            <person name="Grigoriev I.V."/>
        </authorList>
    </citation>
    <scope>NUCLEOTIDE SEQUENCE [LARGE SCALE GENOMIC DNA]</scope>
    <source>
        <strain evidence="4">finn</strain>
    </source>
</reference>
<feature type="compositionally biased region" description="Polar residues" evidence="2">
    <location>
        <begin position="1703"/>
        <end position="1740"/>
    </location>
</feature>